<reference evidence="7" key="1">
    <citation type="journal article" date="2019" name="Int. J. Syst. Evol. Microbiol.">
        <title>The Global Catalogue of Microorganisms (GCM) 10K type strain sequencing project: providing services to taxonomists for standard genome sequencing and annotation.</title>
        <authorList>
            <consortium name="The Broad Institute Genomics Platform"/>
            <consortium name="The Broad Institute Genome Sequencing Center for Infectious Disease"/>
            <person name="Wu L."/>
            <person name="Ma J."/>
        </authorList>
    </citation>
    <scope>NUCLEOTIDE SEQUENCE [LARGE SCALE GENOMIC DNA]</scope>
    <source>
        <strain evidence="7">JCM 14546</strain>
    </source>
</reference>
<dbReference type="CDD" id="cd00635">
    <property type="entry name" value="PLPDE_III_YBL036c_like"/>
    <property type="match status" value="1"/>
</dbReference>
<evidence type="ECO:0000256" key="4">
    <source>
        <dbReference type="SAM" id="MobiDB-lite"/>
    </source>
</evidence>
<dbReference type="Gene3D" id="3.20.20.10">
    <property type="entry name" value="Alanine racemase"/>
    <property type="match status" value="1"/>
</dbReference>
<feature type="modified residue" description="N6-(pyridoxal phosphate)lysine" evidence="2">
    <location>
        <position position="70"/>
    </location>
</feature>
<keyword evidence="1 2" id="KW-0663">Pyridoxal phosphate</keyword>
<dbReference type="HAMAP" id="MF_02087">
    <property type="entry name" value="PLP_homeostasis"/>
    <property type="match status" value="1"/>
</dbReference>
<organism evidence="6 7">
    <name type="scientific">Brevibacterium samyangense</name>
    <dbReference type="NCBI Taxonomy" id="366888"/>
    <lineage>
        <taxon>Bacteria</taxon>
        <taxon>Bacillati</taxon>
        <taxon>Actinomycetota</taxon>
        <taxon>Actinomycetes</taxon>
        <taxon>Micrococcales</taxon>
        <taxon>Brevibacteriaceae</taxon>
        <taxon>Brevibacterium</taxon>
    </lineage>
</organism>
<evidence type="ECO:0000259" key="5">
    <source>
        <dbReference type="Pfam" id="PF01168"/>
    </source>
</evidence>
<dbReference type="PANTHER" id="PTHR10146:SF14">
    <property type="entry name" value="PYRIDOXAL PHOSPHATE HOMEOSTASIS PROTEIN"/>
    <property type="match status" value="1"/>
</dbReference>
<evidence type="ECO:0000256" key="3">
    <source>
        <dbReference type="RuleBase" id="RU004514"/>
    </source>
</evidence>
<dbReference type="InterPro" id="IPR029066">
    <property type="entry name" value="PLP-binding_barrel"/>
</dbReference>
<feature type="region of interest" description="Disordered" evidence="4">
    <location>
        <begin position="1"/>
        <end position="35"/>
    </location>
</feature>
<evidence type="ECO:0000256" key="1">
    <source>
        <dbReference type="ARBA" id="ARBA00022898"/>
    </source>
</evidence>
<feature type="compositionally biased region" description="Low complexity" evidence="4">
    <location>
        <begin position="1"/>
        <end position="24"/>
    </location>
</feature>
<dbReference type="NCBIfam" id="TIGR00044">
    <property type="entry name" value="YggS family pyridoxal phosphate-dependent enzyme"/>
    <property type="match status" value="1"/>
</dbReference>
<dbReference type="EMBL" id="BAAANO010000010">
    <property type="protein sequence ID" value="GAA2003722.1"/>
    <property type="molecule type" value="Genomic_DNA"/>
</dbReference>
<dbReference type="RefSeq" id="WP_344307731.1">
    <property type="nucleotide sequence ID" value="NZ_BAAANO010000010.1"/>
</dbReference>
<gene>
    <name evidence="6" type="ORF">GCM10009755_11020</name>
</gene>
<dbReference type="PIRSF" id="PIRSF004848">
    <property type="entry name" value="YBL036c_PLPDEIII"/>
    <property type="match status" value="1"/>
</dbReference>
<dbReference type="InterPro" id="IPR001608">
    <property type="entry name" value="Ala_racemase_N"/>
</dbReference>
<dbReference type="PANTHER" id="PTHR10146">
    <property type="entry name" value="PROLINE SYNTHETASE CO-TRANSCRIBED BACTERIAL HOMOLOG PROTEIN"/>
    <property type="match status" value="1"/>
</dbReference>
<name>A0ABP5EP20_9MICO</name>
<sequence length="277" mass="29385">MSENTVPTSPATAPAASPVGSPTAESLIPLTPEESRAVRDRLDEAKARAASAAERSGRKAEDVTILLATKTQPAEKILVALEHGFTVIGENRVQELTGKAEALAGIAHESHLIGPLQKNKVNHTLRVATCIQSIDSVALAQRIQNRLEAVGDDPTEVAAGGTIDVFVQVNTSREESKSGVAPEEADALVEAVQGMDRLRLRGLMTIGLPGSTPEEIRPSYRDLVAVRTRLLDSGLLTPDQTELSMGMSNDFELAIEEGATMVRLGSSIFGARPPIAR</sequence>
<dbReference type="Proteomes" id="UP001500755">
    <property type="component" value="Unassembled WGS sequence"/>
</dbReference>
<accession>A0ABP5EP20</accession>
<protein>
    <recommendedName>
        <fullName evidence="2">Pyridoxal phosphate homeostasis protein</fullName>
        <shortName evidence="2">PLP homeostasis protein</shortName>
    </recommendedName>
</protein>
<keyword evidence="7" id="KW-1185">Reference proteome</keyword>
<dbReference type="InterPro" id="IPR011078">
    <property type="entry name" value="PyrdxlP_homeostasis"/>
</dbReference>
<comment type="similarity">
    <text evidence="2 3">Belongs to the pyridoxal phosphate-binding protein YggS/PROSC family.</text>
</comment>
<evidence type="ECO:0000256" key="2">
    <source>
        <dbReference type="HAMAP-Rule" id="MF_02087"/>
    </source>
</evidence>
<evidence type="ECO:0000313" key="6">
    <source>
        <dbReference type="EMBL" id="GAA2003722.1"/>
    </source>
</evidence>
<comment type="caution">
    <text evidence="6">The sequence shown here is derived from an EMBL/GenBank/DDBJ whole genome shotgun (WGS) entry which is preliminary data.</text>
</comment>
<dbReference type="Pfam" id="PF01168">
    <property type="entry name" value="Ala_racemase_N"/>
    <property type="match status" value="1"/>
</dbReference>
<evidence type="ECO:0000313" key="7">
    <source>
        <dbReference type="Proteomes" id="UP001500755"/>
    </source>
</evidence>
<feature type="domain" description="Alanine racemase N-terminal" evidence="5">
    <location>
        <begin position="73"/>
        <end position="273"/>
    </location>
</feature>
<comment type="function">
    <text evidence="2">Pyridoxal 5'-phosphate (PLP)-binding protein, which is involved in PLP homeostasis.</text>
</comment>
<proteinExistence type="inferred from homology"/>
<dbReference type="SUPFAM" id="SSF51419">
    <property type="entry name" value="PLP-binding barrel"/>
    <property type="match status" value="1"/>
</dbReference>